<sequence>MTTSASMPLPAPRGSLSHALITLLRGAPDGGVRLGGDDLPSLIRLVGIAEDAAAVTDGPVEDDDVQLSLALLYELHYRGLDGVDPRWEWQPQLTAVAAVLERVLLAELRDRAAARLAGAATAEVTAETLPENLSELIAADDTPSLSTYLARTATSEQYAEFLAHRSVYHLREADPHTFAIPRLAGRPKAALVEVQSDEYGGGAAERMHSALFAQTMRTLGVNDRYGAHVDVVPAVTLAWSNAMTLFGLHRHLRGAVAGHLAVLEMTSSLPNRLYGNGLRRLGFDAEATLFFDEHVEADAVHEQIAAHDLAAALAADEPALLPDVLLGAATALELDGLVVRHLLDSWAVGGSSLRGRTAVVRSAAQRGPGEVVQEGPQVAPEVNGAPVSGAVTVPAQAGGAVDHGRNAQADHSTVRTARAMRSASR</sequence>
<dbReference type="Proteomes" id="UP001612915">
    <property type="component" value="Unassembled WGS sequence"/>
</dbReference>
<protein>
    <submittedName>
        <fullName evidence="2">Iron-containing redox enzyme family protein</fullName>
        <ecNumber evidence="2">1.-.-.-</ecNumber>
    </submittedName>
</protein>
<name>A0ABW8ALC7_9ACTN</name>
<dbReference type="SUPFAM" id="SSF48613">
    <property type="entry name" value="Heme oxygenase-like"/>
    <property type="match status" value="1"/>
</dbReference>
<dbReference type="InterPro" id="IPR016084">
    <property type="entry name" value="Haem_Oase-like_multi-hlx"/>
</dbReference>
<gene>
    <name evidence="2" type="ORF">ACIB24_07005</name>
</gene>
<reference evidence="2 3" key="1">
    <citation type="submission" date="2024-10" db="EMBL/GenBank/DDBJ databases">
        <title>The Natural Products Discovery Center: Release of the First 8490 Sequenced Strains for Exploring Actinobacteria Biosynthetic Diversity.</title>
        <authorList>
            <person name="Kalkreuter E."/>
            <person name="Kautsar S.A."/>
            <person name="Yang D."/>
            <person name="Bader C.D."/>
            <person name="Teijaro C.N."/>
            <person name="Fluegel L."/>
            <person name="Davis C.M."/>
            <person name="Simpson J.R."/>
            <person name="Lauterbach L."/>
            <person name="Steele A.D."/>
            <person name="Gui C."/>
            <person name="Meng S."/>
            <person name="Li G."/>
            <person name="Viehrig K."/>
            <person name="Ye F."/>
            <person name="Su P."/>
            <person name="Kiefer A.F."/>
            <person name="Nichols A."/>
            <person name="Cepeda A.J."/>
            <person name="Yan W."/>
            <person name="Fan B."/>
            <person name="Jiang Y."/>
            <person name="Adhikari A."/>
            <person name="Zheng C.-J."/>
            <person name="Schuster L."/>
            <person name="Cowan T.M."/>
            <person name="Smanski M.J."/>
            <person name="Chevrette M.G."/>
            <person name="De Carvalho L.P.S."/>
            <person name="Shen B."/>
        </authorList>
    </citation>
    <scope>NUCLEOTIDE SEQUENCE [LARGE SCALE GENOMIC DNA]</scope>
    <source>
        <strain evidence="2 3">NPDC049639</strain>
    </source>
</reference>
<evidence type="ECO:0000256" key="1">
    <source>
        <dbReference type="SAM" id="MobiDB-lite"/>
    </source>
</evidence>
<feature type="region of interest" description="Disordered" evidence="1">
    <location>
        <begin position="398"/>
        <end position="425"/>
    </location>
</feature>
<dbReference type="GO" id="GO:0016491">
    <property type="term" value="F:oxidoreductase activity"/>
    <property type="evidence" value="ECO:0007669"/>
    <property type="project" value="UniProtKB-KW"/>
</dbReference>
<accession>A0ABW8ALC7</accession>
<keyword evidence="2" id="KW-0560">Oxidoreductase</keyword>
<comment type="caution">
    <text evidence="2">The sequence shown here is derived from an EMBL/GenBank/DDBJ whole genome shotgun (WGS) entry which is preliminary data.</text>
</comment>
<evidence type="ECO:0000313" key="2">
    <source>
        <dbReference type="EMBL" id="MFI7586807.1"/>
    </source>
</evidence>
<proteinExistence type="predicted"/>
<dbReference type="SMART" id="SM01236">
    <property type="entry name" value="Haem_oxygenase_2"/>
    <property type="match status" value="1"/>
</dbReference>
<keyword evidence="3" id="KW-1185">Reference proteome</keyword>
<organism evidence="2 3">
    <name type="scientific">Spongisporangium articulatum</name>
    <dbReference type="NCBI Taxonomy" id="3362603"/>
    <lineage>
        <taxon>Bacteria</taxon>
        <taxon>Bacillati</taxon>
        <taxon>Actinomycetota</taxon>
        <taxon>Actinomycetes</taxon>
        <taxon>Kineosporiales</taxon>
        <taxon>Kineosporiaceae</taxon>
        <taxon>Spongisporangium</taxon>
    </lineage>
</organism>
<dbReference type="Gene3D" id="1.20.910.10">
    <property type="entry name" value="Heme oxygenase-like"/>
    <property type="match status" value="1"/>
</dbReference>
<dbReference type="Pfam" id="PF14518">
    <property type="entry name" value="Haem_oxygenas_2"/>
    <property type="match status" value="1"/>
</dbReference>
<dbReference type="RefSeq" id="WP_398277256.1">
    <property type="nucleotide sequence ID" value="NZ_JBITLV010000002.1"/>
</dbReference>
<dbReference type="EC" id="1.-.-.-" evidence="2"/>
<dbReference type="EMBL" id="JBITLV010000002">
    <property type="protein sequence ID" value="MFI7586807.1"/>
    <property type="molecule type" value="Genomic_DNA"/>
</dbReference>
<evidence type="ECO:0000313" key="3">
    <source>
        <dbReference type="Proteomes" id="UP001612915"/>
    </source>
</evidence>